<dbReference type="InterPro" id="IPR036736">
    <property type="entry name" value="ACP-like_sf"/>
</dbReference>
<organism evidence="2 3">
    <name type="scientific">Pendulispora albinea</name>
    <dbReference type="NCBI Taxonomy" id="2741071"/>
    <lineage>
        <taxon>Bacteria</taxon>
        <taxon>Pseudomonadati</taxon>
        <taxon>Myxococcota</taxon>
        <taxon>Myxococcia</taxon>
        <taxon>Myxococcales</taxon>
        <taxon>Sorangiineae</taxon>
        <taxon>Pendulisporaceae</taxon>
        <taxon>Pendulispora</taxon>
    </lineage>
</organism>
<gene>
    <name evidence="2" type="ORF">LZC94_43970</name>
</gene>
<feature type="domain" description="Carrier" evidence="1">
    <location>
        <begin position="32"/>
        <end position="78"/>
    </location>
</feature>
<name>A0ABZ2LVL4_9BACT</name>
<proteinExistence type="predicted"/>
<dbReference type="InterPro" id="IPR009081">
    <property type="entry name" value="PP-bd_ACP"/>
</dbReference>
<evidence type="ECO:0000259" key="1">
    <source>
        <dbReference type="Pfam" id="PF00550"/>
    </source>
</evidence>
<keyword evidence="3" id="KW-1185">Reference proteome</keyword>
<dbReference type="EMBL" id="CP089984">
    <property type="protein sequence ID" value="WXB14765.1"/>
    <property type="molecule type" value="Genomic_DNA"/>
</dbReference>
<evidence type="ECO:0000313" key="2">
    <source>
        <dbReference type="EMBL" id="WXB14765.1"/>
    </source>
</evidence>
<accession>A0ABZ2LVL4</accession>
<reference evidence="2 3" key="1">
    <citation type="submission" date="2021-12" db="EMBL/GenBank/DDBJ databases">
        <title>Discovery of the Pendulisporaceae a myxobacterial family with distinct sporulation behavior and unique specialized metabolism.</title>
        <authorList>
            <person name="Garcia R."/>
            <person name="Popoff A."/>
            <person name="Bader C.D."/>
            <person name="Loehr J."/>
            <person name="Walesch S."/>
            <person name="Walt C."/>
            <person name="Boldt J."/>
            <person name="Bunk B."/>
            <person name="Haeckl F.J.F.P.J."/>
            <person name="Gunesch A.P."/>
            <person name="Birkelbach J."/>
            <person name="Nuebel U."/>
            <person name="Pietschmann T."/>
            <person name="Bach T."/>
            <person name="Mueller R."/>
        </authorList>
    </citation>
    <scope>NUCLEOTIDE SEQUENCE [LARGE SCALE GENOMIC DNA]</scope>
    <source>
        <strain evidence="2 3">MSr11954</strain>
    </source>
</reference>
<dbReference type="SUPFAM" id="SSF47336">
    <property type="entry name" value="ACP-like"/>
    <property type="match status" value="1"/>
</dbReference>
<evidence type="ECO:0000313" key="3">
    <source>
        <dbReference type="Proteomes" id="UP001370348"/>
    </source>
</evidence>
<dbReference type="Pfam" id="PF00550">
    <property type="entry name" value="PP-binding"/>
    <property type="match status" value="1"/>
</dbReference>
<dbReference type="Gene3D" id="1.10.1200.10">
    <property type="entry name" value="ACP-like"/>
    <property type="match status" value="1"/>
</dbReference>
<dbReference type="Proteomes" id="UP001370348">
    <property type="component" value="Chromosome"/>
</dbReference>
<sequence>MTTKEFTLEDLEGILLASTGEDKNVHLAAGQIDAAFEELGYDSVTVLEMWRRIELECHIVVDFSVMAEIRTPRAVLHAVDVYLRSSRGADLCLREWH</sequence>
<protein>
    <submittedName>
        <fullName evidence="2">Acyl carrier protein</fullName>
    </submittedName>
</protein>
<dbReference type="RefSeq" id="WP_394824390.1">
    <property type="nucleotide sequence ID" value="NZ_CP089984.1"/>
</dbReference>